<name>A0A1U9JZN5_9BURK</name>
<organism evidence="1 2">
    <name type="scientific">Paenalcaligenes hominis</name>
    <dbReference type="NCBI Taxonomy" id="643674"/>
    <lineage>
        <taxon>Bacteria</taxon>
        <taxon>Pseudomonadati</taxon>
        <taxon>Pseudomonadota</taxon>
        <taxon>Betaproteobacteria</taxon>
        <taxon>Burkholderiales</taxon>
        <taxon>Alcaligenaceae</taxon>
        <taxon>Paenalcaligenes</taxon>
    </lineage>
</organism>
<dbReference type="Proteomes" id="UP000189369">
    <property type="component" value="Chromosome"/>
</dbReference>
<accession>A0A1U9JZN5</accession>
<dbReference type="AlphaFoldDB" id="A0A1U9JZN5"/>
<proteinExistence type="predicted"/>
<evidence type="ECO:0000313" key="1">
    <source>
        <dbReference type="EMBL" id="AQS51263.1"/>
    </source>
</evidence>
<dbReference type="KEGG" id="phn:PAEH1_06330"/>
<dbReference type="OrthoDB" id="581532at2"/>
<evidence type="ECO:0008006" key="3">
    <source>
        <dbReference type="Google" id="ProtNLM"/>
    </source>
</evidence>
<sequence>MVSPILFGPTIALDKRYSNQWFLTDEKSKALTASDCAALNQLELRTKLGHLQVRAPGMLLLELALDVLEDDDSVRLQASADDGTPIAAIDEGVLAATWFSHVVGQPCLLLKKDPGHPDSPVLA</sequence>
<dbReference type="STRING" id="643674.PAEH1_06330"/>
<dbReference type="EMBL" id="CP019697">
    <property type="protein sequence ID" value="AQS51263.1"/>
    <property type="molecule type" value="Genomic_DNA"/>
</dbReference>
<evidence type="ECO:0000313" key="2">
    <source>
        <dbReference type="Proteomes" id="UP000189369"/>
    </source>
</evidence>
<dbReference type="SUPFAM" id="SSF141673">
    <property type="entry name" value="MOSC N-terminal domain-like"/>
    <property type="match status" value="1"/>
</dbReference>
<protein>
    <recommendedName>
        <fullName evidence="3">MOSC N-terminal beta barrel domain-containing protein</fullName>
    </recommendedName>
</protein>
<reference evidence="1 2" key="1">
    <citation type="submission" date="2017-01" db="EMBL/GenBank/DDBJ databases">
        <title>Complete Genome Sequence of Paenalcaligenes hominis, Isolated from a paraplegic Patient with neurogenic bladder.</title>
        <authorList>
            <person name="Mukhopadhyay R."/>
            <person name="Joaquin J."/>
            <person name="Hogue R."/>
            <person name="Kilaru A."/>
            <person name="Jospin G."/>
            <person name="Mars K."/>
            <person name="Eisen J.A."/>
            <person name="Chaturvedi V."/>
        </authorList>
    </citation>
    <scope>NUCLEOTIDE SEQUENCE [LARGE SCALE GENOMIC DNA]</scope>
    <source>
        <strain evidence="1 2">15S00501</strain>
    </source>
</reference>
<gene>
    <name evidence="1" type="ORF">PAEH1_06330</name>
</gene>